<comment type="subcellular location">
    <subcellularLocation>
        <location evidence="2">Cytoplasm</location>
    </subcellularLocation>
</comment>
<evidence type="ECO:0000256" key="3">
    <source>
        <dbReference type="ARBA" id="ARBA00010088"/>
    </source>
</evidence>
<dbReference type="InterPro" id="IPR029058">
    <property type="entry name" value="AB_hydrolase_fold"/>
</dbReference>
<feature type="domain" description="AB hydrolase-1" evidence="12">
    <location>
        <begin position="78"/>
        <end position="212"/>
    </location>
</feature>
<dbReference type="Gene3D" id="3.40.50.1820">
    <property type="entry name" value="alpha/beta hydrolase"/>
    <property type="match status" value="1"/>
</dbReference>
<dbReference type="Pfam" id="PF08386">
    <property type="entry name" value="Abhydrolase_4"/>
    <property type="match status" value="1"/>
</dbReference>
<evidence type="ECO:0000256" key="8">
    <source>
        <dbReference type="ARBA" id="ARBA00022670"/>
    </source>
</evidence>
<evidence type="ECO:0000256" key="2">
    <source>
        <dbReference type="ARBA" id="ARBA00004496"/>
    </source>
</evidence>
<dbReference type="InterPro" id="IPR005944">
    <property type="entry name" value="Pro_iminopeptidase"/>
</dbReference>
<comment type="similarity">
    <text evidence="3">Belongs to the peptidase S33 family.</text>
</comment>
<keyword evidence="7" id="KW-0963">Cytoplasm</keyword>
<proteinExistence type="inferred from homology"/>
<evidence type="ECO:0000259" key="12">
    <source>
        <dbReference type="Pfam" id="PF00561"/>
    </source>
</evidence>
<evidence type="ECO:0000256" key="11">
    <source>
        <dbReference type="SAM" id="MobiDB-lite"/>
    </source>
</evidence>
<dbReference type="SUPFAM" id="SSF53474">
    <property type="entry name" value="alpha/beta-Hydrolases"/>
    <property type="match status" value="1"/>
</dbReference>
<reference evidence="14" key="1">
    <citation type="thesis" date="2020" institute="Technische Universitat Dresden" country="Dresden, Germany">
        <title>The Agarolytic System of Microbulbifer elongatus PORT2, Isolated from Batu Karas, Pangandaran West Java Indonesia.</title>
        <authorList>
            <person name="Anggraeni S.R."/>
        </authorList>
    </citation>
    <scope>NUCLEOTIDE SEQUENCE</scope>
    <source>
        <strain evidence="14">PORT2</strain>
    </source>
</reference>
<feature type="domain" description="Peptidase S33 tripeptidyl aminopeptidase-like C-terminal" evidence="13">
    <location>
        <begin position="359"/>
        <end position="454"/>
    </location>
</feature>
<dbReference type="Pfam" id="PF00561">
    <property type="entry name" value="Abhydrolase_1"/>
    <property type="match status" value="1"/>
</dbReference>
<evidence type="ECO:0000256" key="7">
    <source>
        <dbReference type="ARBA" id="ARBA00022490"/>
    </source>
</evidence>
<dbReference type="InterPro" id="IPR013595">
    <property type="entry name" value="Pept_S33_TAP-like_C"/>
</dbReference>
<comment type="catalytic activity">
    <reaction evidence="1">
        <text>Release of N-terminal proline from a peptide.</text>
        <dbReference type="EC" id="3.4.11.5"/>
    </reaction>
</comment>
<dbReference type="InterPro" id="IPR002410">
    <property type="entry name" value="Peptidase_S33"/>
</dbReference>
<keyword evidence="9 14" id="KW-0378">Hydrolase</keyword>
<dbReference type="PRINTS" id="PR00793">
    <property type="entry name" value="PROAMNOPTASE"/>
</dbReference>
<dbReference type="EMBL" id="JACASI010000032">
    <property type="protein sequence ID" value="MCQ3830157.1"/>
    <property type="molecule type" value="Genomic_DNA"/>
</dbReference>
<evidence type="ECO:0000256" key="9">
    <source>
        <dbReference type="ARBA" id="ARBA00022801"/>
    </source>
</evidence>
<evidence type="ECO:0000256" key="1">
    <source>
        <dbReference type="ARBA" id="ARBA00001585"/>
    </source>
</evidence>
<dbReference type="EC" id="3.4.11.5" evidence="4"/>
<evidence type="ECO:0000256" key="10">
    <source>
        <dbReference type="ARBA" id="ARBA00029605"/>
    </source>
</evidence>
<evidence type="ECO:0000313" key="14">
    <source>
        <dbReference type="EMBL" id="MCQ3830157.1"/>
    </source>
</evidence>
<keyword evidence="8" id="KW-0645">Protease</keyword>
<accession>A0ABT1P208</accession>
<dbReference type="GO" id="GO:0016787">
    <property type="term" value="F:hydrolase activity"/>
    <property type="evidence" value="ECO:0007669"/>
    <property type="project" value="UniProtKB-KW"/>
</dbReference>
<sequence>MGVLGSSAGAEQAEQSSGAPLLQAPLLQAPLVSEPCYGSGWSDALRCYRVPVTGPQAGQGAELAVLVAPALNGGQREPLYMLAGGPGQAASDLVRLLNPLRKINRERDVVFVDRRGAGLSDVFDCGISDSPPADLQHFSELIAQCYTRAAERPLTLHSRQTVEDLEQVRKALGHDKISLWGGSWGTRTALLYQQWYPDSLVSLVLDGVAPIESKVFLTAQEAESALRQLEQDCAEDPVCREFGDWRAALDQILATWDRARAVSFPDPFTGFPSQEPVEGWVLANAVRTALYDPGAAAQLPFAVDQAAQGNLMPLAGIVGLFAAMEGSMAMGLTFSVACAEEMQRISEDEIAADSAGTFLGNAFLQPFIHGCAKWPVPPRDYAPSEPRAHPVLLISGSADPITPPHYAEEALGYLENSQHLIVPGGGHINSARGCIPDLILEFLDGESAALDQRCVADIQRPPFMAAPFGPEFAPPQMPQVARDEAAQSAATWKGEQP</sequence>
<organism evidence="14 15">
    <name type="scientific">Microbulbifer elongatus</name>
    <dbReference type="NCBI Taxonomy" id="86173"/>
    <lineage>
        <taxon>Bacteria</taxon>
        <taxon>Pseudomonadati</taxon>
        <taxon>Pseudomonadota</taxon>
        <taxon>Gammaproteobacteria</taxon>
        <taxon>Cellvibrionales</taxon>
        <taxon>Microbulbiferaceae</taxon>
        <taxon>Microbulbifer</taxon>
    </lineage>
</organism>
<keyword evidence="15" id="KW-1185">Reference proteome</keyword>
<dbReference type="PANTHER" id="PTHR43722">
    <property type="entry name" value="PROLINE IMINOPEPTIDASE"/>
    <property type="match status" value="1"/>
</dbReference>
<evidence type="ECO:0000256" key="6">
    <source>
        <dbReference type="ARBA" id="ARBA00022438"/>
    </source>
</evidence>
<evidence type="ECO:0000259" key="13">
    <source>
        <dbReference type="Pfam" id="PF08386"/>
    </source>
</evidence>
<feature type="region of interest" description="Disordered" evidence="11">
    <location>
        <begin position="469"/>
        <end position="497"/>
    </location>
</feature>
<evidence type="ECO:0000256" key="5">
    <source>
        <dbReference type="ARBA" id="ARBA00021843"/>
    </source>
</evidence>
<gene>
    <name evidence="14" type="ORF">HXX02_11935</name>
</gene>
<name>A0ABT1P208_9GAMM</name>
<evidence type="ECO:0000256" key="4">
    <source>
        <dbReference type="ARBA" id="ARBA00012568"/>
    </source>
</evidence>
<keyword evidence="6" id="KW-0031">Aminopeptidase</keyword>
<comment type="caution">
    <text evidence="14">The sequence shown here is derived from an EMBL/GenBank/DDBJ whole genome shotgun (WGS) entry which is preliminary data.</text>
</comment>
<protein>
    <recommendedName>
        <fullName evidence="5">Proline iminopeptidase</fullName>
        <ecNumber evidence="4">3.4.11.5</ecNumber>
    </recommendedName>
    <alternativeName>
        <fullName evidence="10">Prolyl aminopeptidase</fullName>
    </alternativeName>
</protein>
<evidence type="ECO:0000313" key="15">
    <source>
        <dbReference type="Proteomes" id="UP001205566"/>
    </source>
</evidence>
<dbReference type="Proteomes" id="UP001205566">
    <property type="component" value="Unassembled WGS sequence"/>
</dbReference>
<dbReference type="InterPro" id="IPR000073">
    <property type="entry name" value="AB_hydrolase_1"/>
</dbReference>
<dbReference type="PANTHER" id="PTHR43722:SF1">
    <property type="entry name" value="PROLINE IMINOPEPTIDASE"/>
    <property type="match status" value="1"/>
</dbReference>